<accession>A0A2H0DYJ1</accession>
<dbReference type="Proteomes" id="UP000231143">
    <property type="component" value="Unassembled WGS sequence"/>
</dbReference>
<organism evidence="1 2">
    <name type="scientific">Candidatus Campbellbacteria bacterium CG22_combo_CG10-13_8_21_14_all_36_13</name>
    <dbReference type="NCBI Taxonomy" id="1974529"/>
    <lineage>
        <taxon>Bacteria</taxon>
        <taxon>Candidatus Campbelliibacteriota</taxon>
    </lineage>
</organism>
<sequence length="111" mass="12865">MIVEVSEERVVKMNELYKQLFAESRNCIKQGVFRTENSDFGVSFYDILIPELKKSFGNLDLSGYVFYHILIGSTPLFDFCIDYDLPGDRIIHFADDLLERLKKANEVGVFE</sequence>
<dbReference type="AlphaFoldDB" id="A0A2H0DYJ1"/>
<evidence type="ECO:0000313" key="2">
    <source>
        <dbReference type="Proteomes" id="UP000231143"/>
    </source>
</evidence>
<proteinExistence type="predicted"/>
<reference evidence="1 2" key="1">
    <citation type="submission" date="2017-09" db="EMBL/GenBank/DDBJ databases">
        <title>Depth-based differentiation of microbial function through sediment-hosted aquifers and enrichment of novel symbionts in the deep terrestrial subsurface.</title>
        <authorList>
            <person name="Probst A.J."/>
            <person name="Ladd B."/>
            <person name="Jarett J.K."/>
            <person name="Geller-Mcgrath D.E."/>
            <person name="Sieber C.M."/>
            <person name="Emerson J.B."/>
            <person name="Anantharaman K."/>
            <person name="Thomas B.C."/>
            <person name="Malmstrom R."/>
            <person name="Stieglmeier M."/>
            <person name="Klingl A."/>
            <person name="Woyke T."/>
            <person name="Ryan C.M."/>
            <person name="Banfield J.F."/>
        </authorList>
    </citation>
    <scope>NUCLEOTIDE SEQUENCE [LARGE SCALE GENOMIC DNA]</scope>
    <source>
        <strain evidence="1">CG22_combo_CG10-13_8_21_14_all_36_13</strain>
    </source>
</reference>
<dbReference type="EMBL" id="PCTT01000015">
    <property type="protein sequence ID" value="PIP87244.1"/>
    <property type="molecule type" value="Genomic_DNA"/>
</dbReference>
<evidence type="ECO:0000313" key="1">
    <source>
        <dbReference type="EMBL" id="PIP87244.1"/>
    </source>
</evidence>
<comment type="caution">
    <text evidence="1">The sequence shown here is derived from an EMBL/GenBank/DDBJ whole genome shotgun (WGS) entry which is preliminary data.</text>
</comment>
<protein>
    <submittedName>
        <fullName evidence="1">Uncharacterized protein</fullName>
    </submittedName>
</protein>
<name>A0A2H0DYJ1_9BACT</name>
<gene>
    <name evidence="1" type="ORF">COW81_01310</name>
</gene>